<organism evidence="7">
    <name type="scientific">Grosmannia clavigera (strain kw1407 / UAMH 11150)</name>
    <name type="common">Blue stain fungus</name>
    <name type="synonym">Graphiocladiella clavigera</name>
    <dbReference type="NCBI Taxonomy" id="655863"/>
    <lineage>
        <taxon>Eukaryota</taxon>
        <taxon>Fungi</taxon>
        <taxon>Dikarya</taxon>
        <taxon>Ascomycota</taxon>
        <taxon>Pezizomycotina</taxon>
        <taxon>Sordariomycetes</taxon>
        <taxon>Sordariomycetidae</taxon>
        <taxon>Ophiostomatales</taxon>
        <taxon>Ophiostomataceae</taxon>
        <taxon>Leptographium</taxon>
    </lineage>
</organism>
<feature type="compositionally biased region" description="Low complexity" evidence="2">
    <location>
        <begin position="374"/>
        <end position="398"/>
    </location>
</feature>
<dbReference type="InParanoid" id="F0XA03"/>
<protein>
    <submittedName>
        <fullName evidence="6">Transferase family protein</fullName>
    </submittedName>
</protein>
<evidence type="ECO:0000259" key="3">
    <source>
        <dbReference type="Pfam" id="PF00501"/>
    </source>
</evidence>
<gene>
    <name evidence="6" type="ORF">CMQ_4009</name>
</gene>
<evidence type="ECO:0000313" key="7">
    <source>
        <dbReference type="Proteomes" id="UP000007796"/>
    </source>
</evidence>
<dbReference type="SUPFAM" id="SSF56801">
    <property type="entry name" value="Acetyl-CoA synthetase-like"/>
    <property type="match status" value="1"/>
</dbReference>
<dbReference type="PANTHER" id="PTHR37285">
    <property type="entry name" value="SPORE WALL MATURATION PROTEIN DIT1"/>
    <property type="match status" value="1"/>
</dbReference>
<dbReference type="InterPro" id="IPR007817">
    <property type="entry name" value="Isocyanide_synthase_DIT1"/>
</dbReference>
<feature type="domain" description="Trichothecene 3-O-acetyltransferase-like N-terminal" evidence="5">
    <location>
        <begin position="1023"/>
        <end position="1160"/>
    </location>
</feature>
<evidence type="ECO:0000256" key="2">
    <source>
        <dbReference type="SAM" id="MobiDB-lite"/>
    </source>
</evidence>
<feature type="region of interest" description="Disordered" evidence="2">
    <location>
        <begin position="530"/>
        <end position="550"/>
    </location>
</feature>
<dbReference type="PANTHER" id="PTHR37285:SF5">
    <property type="entry name" value="SPORE WALL MATURATION PROTEIN DIT1"/>
    <property type="match status" value="1"/>
</dbReference>
<accession>F0XA03</accession>
<dbReference type="GeneID" id="25977173"/>
<evidence type="ECO:0000259" key="5">
    <source>
        <dbReference type="Pfam" id="PF22664"/>
    </source>
</evidence>
<proteinExistence type="predicted"/>
<dbReference type="InterPro" id="IPR042099">
    <property type="entry name" value="ANL_N_sf"/>
</dbReference>
<dbReference type="Pfam" id="PF00550">
    <property type="entry name" value="PP-binding"/>
    <property type="match status" value="1"/>
</dbReference>
<dbReference type="HOGENOM" id="CLU_001116_0_0_1"/>
<dbReference type="RefSeq" id="XP_014175422.1">
    <property type="nucleotide sequence ID" value="XM_014319947.1"/>
</dbReference>
<dbReference type="Pfam" id="PF00501">
    <property type="entry name" value="AMP-binding"/>
    <property type="match status" value="1"/>
</dbReference>
<dbReference type="Gene3D" id="3.40.50.12780">
    <property type="entry name" value="N-terminal domain of ligase-like"/>
    <property type="match status" value="1"/>
</dbReference>
<dbReference type="InterPro" id="IPR036736">
    <property type="entry name" value="ACP-like_sf"/>
</dbReference>
<feature type="region of interest" description="Disordered" evidence="2">
    <location>
        <begin position="371"/>
        <end position="398"/>
    </location>
</feature>
<dbReference type="EMBL" id="GL629735">
    <property type="protein sequence ID" value="EFX05940.1"/>
    <property type="molecule type" value="Genomic_DNA"/>
</dbReference>
<dbReference type="InterPro" id="IPR009081">
    <property type="entry name" value="PP-bd_ACP"/>
</dbReference>
<dbReference type="Gene3D" id="1.10.1200.10">
    <property type="entry name" value="ACP-like"/>
    <property type="match status" value="1"/>
</dbReference>
<dbReference type="STRING" id="655863.F0XA03"/>
<reference evidence="6 7" key="1">
    <citation type="journal article" date="2011" name="Proc. Natl. Acad. Sci. U.S.A.">
        <title>Genome and transcriptome analyses of the mountain pine beetle-fungal symbiont Grosmannia clavigera, a lodgepole pine pathogen.</title>
        <authorList>
            <person name="DiGuistini S."/>
            <person name="Wang Y."/>
            <person name="Liao N.Y."/>
            <person name="Taylor G."/>
            <person name="Tanguay P."/>
            <person name="Feau N."/>
            <person name="Henrissat B."/>
            <person name="Chan S.K."/>
            <person name="Hesse-Orce U."/>
            <person name="Alamouti S.M."/>
            <person name="Tsui C.K.M."/>
            <person name="Docking R.T."/>
            <person name="Levasseur A."/>
            <person name="Haridas S."/>
            <person name="Robertson G."/>
            <person name="Birol I."/>
            <person name="Holt R.A."/>
            <person name="Marra M.A."/>
            <person name="Hamelin R.C."/>
            <person name="Hirst M."/>
            <person name="Jones S.J.M."/>
            <person name="Bohlmann J."/>
            <person name="Breuil C."/>
        </authorList>
    </citation>
    <scope>NUCLEOTIDE SEQUENCE [LARGE SCALE GENOMIC DNA]</scope>
    <source>
        <strain evidence="7">kw1407 / UAMH 11150</strain>
    </source>
</reference>
<dbReference type="InterPro" id="IPR023213">
    <property type="entry name" value="CAT-like_dom_sf"/>
</dbReference>
<dbReference type="InterPro" id="IPR054710">
    <property type="entry name" value="Tri101-like_N"/>
</dbReference>
<evidence type="ECO:0000313" key="6">
    <source>
        <dbReference type="EMBL" id="EFX05940.1"/>
    </source>
</evidence>
<dbReference type="Proteomes" id="UP000007796">
    <property type="component" value="Unassembled WGS sequence"/>
</dbReference>
<keyword evidence="1 6" id="KW-0808">Transferase</keyword>
<feature type="domain" description="AMP-dependent synthetase/ligase" evidence="3">
    <location>
        <begin position="578"/>
        <end position="702"/>
    </location>
</feature>
<dbReference type="Pfam" id="PF23562">
    <property type="entry name" value="AMP-binding_C_3"/>
    <property type="match status" value="1"/>
</dbReference>
<name>F0XA03_GROCL</name>
<dbReference type="Pfam" id="PF05141">
    <property type="entry name" value="DIT1_PvcA"/>
    <property type="match status" value="1"/>
</dbReference>
<dbReference type="Gene3D" id="3.30.559.10">
    <property type="entry name" value="Chloramphenicol acetyltransferase-like domain"/>
    <property type="match status" value="2"/>
</dbReference>
<sequence length="1482" mass="163960">MVQKATMQDVQNSGDNSAAGGGSSQTARLILDIISEYALNKFDNAKEQQQGGAAHFLAIIGWSIEAGTPVETCLPAFPFKSANKVYKVLGSLPDKAEELALDRLNTMCNRIQEIYAAGARVTIISDGITYNDLLCISDQETWAYGEAQRKMAVQKQFDNIGFSRMRDLLEVPQLKKMREITYVANCTNFRRLLLNKYGRDDLDIDQEIASNSDTKLTYLGYKRFLESDLKHIFPRGADRTANDYRCDCKYLAKQMLIRGYAAFPHHLRLSIHESICGTKVSISLLNTRTGFTTPWHCSVAQLADGTWISAPMGEFAKDDRLELVFSDDDVGRPSHFREKQRAGDAPGIGELSASYLQPARPLSASTYLSGALTPQQESPSSSTASLSSPSQSDCQSSTGSPPSCAYLLLADADAETTASPPYGRRLIPQIMDSLAAAEPDRVVFSLTTIASDTLQYQPVTARKFAQAVDKTAWWLQGQVGKPDSIQALGYIGPHDLRHILLTYACVKVGYAHRRRAGRAGGNRMQRLGECRRHHPGFSGPRPAGKAADEGSAHATMDAVRLLPPVDGCDGLLPWTTDWKVGDRIYSAFPMSHGAGMIMNVLMPALFRLHCILGPKGVLPNMGLVERLAETTTIDIWSLVPSLVDELGETASVLTKLRPSKFICASGGPVSPVSAGKVNQVVRVLNLTGTTEGLFIGNLVPPREDWFWFCFHPHAGFEFRELELEPDTFEHWVHRNAYWPLFQGIFHTFPDLQSINLKVLYVRHPGKPNLWAFKGRSDDLVVLSSGYKISPLDTEALVTTHPAVRGCLVFGTGRPQAGLLIELHDGSDQTDHRLLDSLWETVRQANSQSRHQNQLLRDFVTIAEPDKPFFRTDKGTVKRSATLALYADYIERFYHSRSDDHIVGPDVAVDANLFDLGLDSLGVFSAAKTLRTATGLTDKIAPRHLYANPTLERLTAAVQILLARTEEVATSQAAARPFASMEALVRQHKARQSFRLNALDYVNPNHGMGLVFYLPLKPGVGFRQAFDHLQAGLNRTLDMIPALGGKVMRCSEQEIGFVQDDLCVTIPPLAMASLVHNRLVCRDLSDVLPSFVHLRDHGFAPSAFHDSLVLRDDPFPQLPADIFVGQANFVHGGCLLAVDINHCCLNGLGVMVAIKAWAENCRFLQGDQAANCSWYDPESFNHSLPEIIHEHEGWSRPLSDIDPETWAFLPFCPPDDRLPRSAFQLHSVWPPPPADRPLRTTLFMIRPEKLAQMKRDVLADQAAQGIATPASSISDIVQAFFWRAAIRVRYRIATEAHGRSFGPDDVSILELPSDGRPYFSSLLPSTYMGSLLLLNHSSMPVEQLCAPNTTIGRVALLLRQAATRITPSLVHDVFSLLQSLPDHPRFSTANMGLDHMHAMISNLMLFPMDDICFGDSLFANAGSPESMRPQLERGHGRFRFLVVFPMKKDGGIELALGTHPEELDMFLADDEFTNYADLVDRAE</sequence>
<feature type="domain" description="Carrier" evidence="4">
    <location>
        <begin position="903"/>
        <end position="957"/>
    </location>
</feature>
<keyword evidence="7" id="KW-1185">Reference proteome</keyword>
<dbReference type="OrthoDB" id="429813at2759"/>
<feature type="compositionally biased region" description="Polar residues" evidence="2">
    <location>
        <begin position="1"/>
        <end position="11"/>
    </location>
</feature>
<dbReference type="Pfam" id="PF22664">
    <property type="entry name" value="TRI-like_N"/>
    <property type="match status" value="1"/>
</dbReference>
<evidence type="ECO:0000256" key="1">
    <source>
        <dbReference type="ARBA" id="ARBA00022679"/>
    </source>
</evidence>
<dbReference type="SUPFAM" id="SSF47336">
    <property type="entry name" value="ACP-like"/>
    <property type="match status" value="1"/>
</dbReference>
<feature type="region of interest" description="Disordered" evidence="2">
    <location>
        <begin position="1"/>
        <end position="23"/>
    </location>
</feature>
<dbReference type="GO" id="GO:0016740">
    <property type="term" value="F:transferase activity"/>
    <property type="evidence" value="ECO:0007669"/>
    <property type="project" value="UniProtKB-KW"/>
</dbReference>
<dbReference type="eggNOG" id="KOG1178">
    <property type="taxonomic scope" value="Eukaryota"/>
</dbReference>
<dbReference type="InterPro" id="IPR000873">
    <property type="entry name" value="AMP-dep_synth/lig_dom"/>
</dbReference>
<evidence type="ECO:0000259" key="4">
    <source>
        <dbReference type="Pfam" id="PF00550"/>
    </source>
</evidence>